<comment type="similarity">
    <text evidence="1">Belongs to the aspartate/glutamate racemases family.</text>
</comment>
<dbReference type="PANTHER" id="PTHR21198">
    <property type="entry name" value="GLUTAMATE RACEMASE"/>
    <property type="match status" value="1"/>
</dbReference>
<keyword evidence="4" id="KW-1185">Reference proteome</keyword>
<dbReference type="GO" id="GO:0047661">
    <property type="term" value="F:amino-acid racemase activity"/>
    <property type="evidence" value="ECO:0007669"/>
    <property type="project" value="InterPro"/>
</dbReference>
<proteinExistence type="inferred from homology"/>
<reference evidence="4" key="1">
    <citation type="journal article" date="2009" name="J. Bacteriol.">
        <title>Complete genome sequence of Erythrobacter litoralis HTCC2594.</title>
        <authorList>
            <person name="Oh H.M."/>
            <person name="Giovannoni S.J."/>
            <person name="Ferriera S."/>
            <person name="Johnson J."/>
            <person name="Cho J.C."/>
        </authorList>
    </citation>
    <scope>NUCLEOTIDE SEQUENCE [LARGE SCALE GENOMIC DNA]</scope>
    <source>
        <strain evidence="4">HTCC2594</strain>
    </source>
</reference>
<dbReference type="eggNOG" id="COG1794">
    <property type="taxonomic scope" value="Bacteria"/>
</dbReference>
<dbReference type="EMBL" id="CP000157">
    <property type="protein sequence ID" value="ABC62567.1"/>
    <property type="molecule type" value="Genomic_DNA"/>
</dbReference>
<dbReference type="InterPro" id="IPR004380">
    <property type="entry name" value="Asp_race"/>
</dbReference>
<evidence type="ECO:0000256" key="2">
    <source>
        <dbReference type="ARBA" id="ARBA00023235"/>
    </source>
</evidence>
<dbReference type="Gene3D" id="3.40.50.1860">
    <property type="match status" value="2"/>
</dbReference>
<protein>
    <submittedName>
        <fullName evidence="3">Aspartate racemase</fullName>
    </submittedName>
</protein>
<gene>
    <name evidence="3" type="ordered locus">ELI_02375</name>
</gene>
<dbReference type="InterPro" id="IPR001920">
    <property type="entry name" value="Asp/Glu_race"/>
</dbReference>
<dbReference type="SUPFAM" id="SSF53681">
    <property type="entry name" value="Aspartate/glutamate racemase"/>
    <property type="match status" value="2"/>
</dbReference>
<dbReference type="STRING" id="314225.ELI_02375"/>
<sequence>MIGGMSWISTRTYYEYINQLMQKRCGPKASAPLLIDSLDYRDFTALDTEADWDRATGLLIDSARRLEQAGAEGIVITANAMHRVYDKLVDAVSIEVLHIADSTGERMQAKGASDAAILGTKAVMTESFFRKRLVSHGVDLLPPEMAHAEQLERLISQELKLGKKTRDAERTLKSMITWYEQHGAKAIVLACTELELVVDIDANVLPIYDTARIHCEAAIEWIDCS</sequence>
<dbReference type="HOGENOM" id="CLU_055360_1_0_5"/>
<evidence type="ECO:0000256" key="1">
    <source>
        <dbReference type="ARBA" id="ARBA00007847"/>
    </source>
</evidence>
<dbReference type="Proteomes" id="UP000008808">
    <property type="component" value="Chromosome"/>
</dbReference>
<keyword evidence="2" id="KW-0413">Isomerase</keyword>
<name>Q2NCM4_ERYLH</name>
<dbReference type="RefSeq" id="WP_011413443.1">
    <property type="nucleotide sequence ID" value="NC_007722.1"/>
</dbReference>
<accession>Q2NCM4</accession>
<dbReference type="NCBIfam" id="TIGR00035">
    <property type="entry name" value="asp_race"/>
    <property type="match status" value="1"/>
</dbReference>
<dbReference type="InterPro" id="IPR015942">
    <property type="entry name" value="Asp/Glu/hydantoin_racemase"/>
</dbReference>
<dbReference type="Pfam" id="PF01177">
    <property type="entry name" value="Asp_Glu_race"/>
    <property type="match status" value="1"/>
</dbReference>
<evidence type="ECO:0000313" key="3">
    <source>
        <dbReference type="EMBL" id="ABC62567.1"/>
    </source>
</evidence>
<evidence type="ECO:0000313" key="4">
    <source>
        <dbReference type="Proteomes" id="UP000008808"/>
    </source>
</evidence>
<dbReference type="PANTHER" id="PTHR21198:SF7">
    <property type="entry name" value="ASPARTATE-GLUTAMATE RACEMASE FAMILY"/>
    <property type="match status" value="1"/>
</dbReference>
<dbReference type="AlphaFoldDB" id="Q2NCM4"/>
<dbReference type="KEGG" id="eli:ELI_02375"/>
<organism evidence="3 4">
    <name type="scientific">Erythrobacter litoralis (strain HTCC2594)</name>
    <dbReference type="NCBI Taxonomy" id="314225"/>
    <lineage>
        <taxon>Bacteria</taxon>
        <taxon>Pseudomonadati</taxon>
        <taxon>Pseudomonadota</taxon>
        <taxon>Alphaproteobacteria</taxon>
        <taxon>Sphingomonadales</taxon>
        <taxon>Erythrobacteraceae</taxon>
        <taxon>Erythrobacter/Porphyrobacter group</taxon>
        <taxon>Erythrobacter</taxon>
    </lineage>
</organism>